<name>S4P2C2_9NEOP</name>
<reference evidence="1" key="2">
    <citation type="submission" date="2013-05" db="EMBL/GenBank/DDBJ databases">
        <authorList>
            <person name="Carter J.-M."/>
            <person name="Baker S.C."/>
            <person name="Pink R."/>
            <person name="Carter D.R.F."/>
            <person name="Collins A."/>
            <person name="Tomlin J."/>
            <person name="Gibbs M."/>
            <person name="Breuker C.J."/>
        </authorList>
    </citation>
    <scope>NUCLEOTIDE SEQUENCE</scope>
    <source>
        <tissue evidence="1">Ovary</tissue>
    </source>
</reference>
<dbReference type="AlphaFoldDB" id="S4P2C2"/>
<sequence length="79" mass="9475">MTSCNKFKPKYKTAWSTVLHFVYCASPTYYWQHSLFYNAAIIQHYIFRFILSRPFHLIYCRSALIITSPSSSHPRFYLN</sequence>
<protein>
    <submittedName>
        <fullName evidence="1">Uncharacterized protein</fullName>
    </submittedName>
</protein>
<organism evidence="1">
    <name type="scientific">Pararge aegeria</name>
    <name type="common">speckled wood butterfly</name>
    <dbReference type="NCBI Taxonomy" id="116150"/>
    <lineage>
        <taxon>Eukaryota</taxon>
        <taxon>Metazoa</taxon>
        <taxon>Ecdysozoa</taxon>
        <taxon>Arthropoda</taxon>
        <taxon>Hexapoda</taxon>
        <taxon>Insecta</taxon>
        <taxon>Pterygota</taxon>
        <taxon>Neoptera</taxon>
        <taxon>Endopterygota</taxon>
        <taxon>Lepidoptera</taxon>
        <taxon>Glossata</taxon>
        <taxon>Ditrysia</taxon>
        <taxon>Papilionoidea</taxon>
        <taxon>Nymphalidae</taxon>
        <taxon>Satyrinae</taxon>
        <taxon>Satyrini</taxon>
        <taxon>Parargina</taxon>
        <taxon>Pararge</taxon>
    </lineage>
</organism>
<accession>S4P2C2</accession>
<reference evidence="1" key="1">
    <citation type="journal article" date="2013" name="BMC Genomics">
        <title>Unscrambling butterfly oogenesis.</title>
        <authorList>
            <person name="Carter J.M."/>
            <person name="Baker S.C."/>
            <person name="Pink R."/>
            <person name="Carter D.R."/>
            <person name="Collins A."/>
            <person name="Tomlin J."/>
            <person name="Gibbs M."/>
            <person name="Breuker C.J."/>
        </authorList>
    </citation>
    <scope>NUCLEOTIDE SEQUENCE</scope>
    <source>
        <tissue evidence="1">Ovary</tissue>
    </source>
</reference>
<evidence type="ECO:0000313" key="1">
    <source>
        <dbReference type="EMBL" id="JAA84004.1"/>
    </source>
</evidence>
<proteinExistence type="predicted"/>
<dbReference type="EMBL" id="GAIX01008556">
    <property type="protein sequence ID" value="JAA84004.1"/>
    <property type="molecule type" value="Transcribed_RNA"/>
</dbReference>